<comment type="caution">
    <text evidence="3">The sequence shown here is derived from an EMBL/GenBank/DDBJ whole genome shotgun (WGS) entry which is preliminary data.</text>
</comment>
<reference evidence="3" key="1">
    <citation type="journal article" date="2021" name="Proc. Natl. Acad. Sci. U.S.A.">
        <title>Three genomes in the algal genus Volvox reveal the fate of a haploid sex-determining region after a transition to homothallism.</title>
        <authorList>
            <person name="Yamamoto K."/>
            <person name="Hamaji T."/>
            <person name="Kawai-Toyooka H."/>
            <person name="Matsuzaki R."/>
            <person name="Takahashi F."/>
            <person name="Nishimura Y."/>
            <person name="Kawachi M."/>
            <person name="Noguchi H."/>
            <person name="Minakuchi Y."/>
            <person name="Umen J.G."/>
            <person name="Toyoda A."/>
            <person name="Nozaki H."/>
        </authorList>
    </citation>
    <scope>NUCLEOTIDE SEQUENCE</scope>
    <source>
        <strain evidence="3">NIES-3780</strain>
    </source>
</reference>
<evidence type="ECO:0000256" key="1">
    <source>
        <dbReference type="SAM" id="MobiDB-lite"/>
    </source>
</evidence>
<keyword evidence="2" id="KW-0812">Transmembrane</keyword>
<dbReference type="AlphaFoldDB" id="A0A8J4AXY1"/>
<feature type="region of interest" description="Disordered" evidence="1">
    <location>
        <begin position="516"/>
        <end position="539"/>
    </location>
</feature>
<dbReference type="Proteomes" id="UP000747399">
    <property type="component" value="Unassembled WGS sequence"/>
</dbReference>
<evidence type="ECO:0000313" key="4">
    <source>
        <dbReference type="Proteomes" id="UP000747399"/>
    </source>
</evidence>
<feature type="compositionally biased region" description="Low complexity" evidence="1">
    <location>
        <begin position="190"/>
        <end position="199"/>
    </location>
</feature>
<evidence type="ECO:0000313" key="3">
    <source>
        <dbReference type="EMBL" id="GIL50135.1"/>
    </source>
</evidence>
<sequence>MTELPPQQQQGSRARRRTLRLRPTDVVWGVCLGLCGFILLLYGWHLRSRTAFLASSSSSLEGQAGVITGEHGATATGSQRPPQYSTTPLLVSYAFYEKDVIQRSNLEFFLQHGWVAPPAVAGFARGGSSPPPSSPSPITWVFVVTGSLCSPCVGAFPVKTPIAADPYIGVTRAVRIDGDPEDAAPGGGSSRSSSRGRSGASTANDVLAGSYGGPPAGPTLLLWRDENVGMDLAAHNTSLEYLERHAGGIRRYRYFLLINSSVKGPYYPAYLPTWWHWTHAFLERFQPLPKGDPRWTHHPTMQILPPGTPYGPTGRRQRPMGPAVVRAVGCSLVCLPEVDPGGPGPRLESWAVALDDVGMELVIRKGVLKVRTCKTCADKDDGIIVGGEYGITSVLLEAGHNVATLMSKYARDVDWRDERHWGCNDMVHPSRHGTYDGIAFHPYETIFVKSSWHVADPYTRRYSLWMTQHREGDAGTDGEWNEKLYRYAISTEAQMSNLLEAAYNVEKVQETLAKHREQEERMLEEEKRQAGDRAASLNV</sequence>
<accession>A0A8J4AXY1</accession>
<organism evidence="3 4">
    <name type="scientific">Volvox africanus</name>
    <dbReference type="NCBI Taxonomy" id="51714"/>
    <lineage>
        <taxon>Eukaryota</taxon>
        <taxon>Viridiplantae</taxon>
        <taxon>Chlorophyta</taxon>
        <taxon>core chlorophytes</taxon>
        <taxon>Chlorophyceae</taxon>
        <taxon>CS clade</taxon>
        <taxon>Chlamydomonadales</taxon>
        <taxon>Volvocaceae</taxon>
        <taxon>Volvox</taxon>
    </lineage>
</organism>
<proteinExistence type="predicted"/>
<feature type="compositionally biased region" description="Basic and acidic residues" evidence="1">
    <location>
        <begin position="516"/>
        <end position="531"/>
    </location>
</feature>
<protein>
    <submittedName>
        <fullName evidence="3">Uncharacterized protein</fullName>
    </submittedName>
</protein>
<feature type="transmembrane region" description="Helical" evidence="2">
    <location>
        <begin position="26"/>
        <end position="44"/>
    </location>
</feature>
<keyword evidence="2" id="KW-1133">Transmembrane helix</keyword>
<keyword evidence="2" id="KW-0472">Membrane</keyword>
<evidence type="ECO:0000256" key="2">
    <source>
        <dbReference type="SAM" id="Phobius"/>
    </source>
</evidence>
<gene>
    <name evidence="3" type="ORF">Vafri_6263</name>
</gene>
<keyword evidence="4" id="KW-1185">Reference proteome</keyword>
<dbReference type="EMBL" id="BNCO01000008">
    <property type="protein sequence ID" value="GIL50135.1"/>
    <property type="molecule type" value="Genomic_DNA"/>
</dbReference>
<feature type="region of interest" description="Disordered" evidence="1">
    <location>
        <begin position="178"/>
        <end position="211"/>
    </location>
</feature>
<name>A0A8J4AXY1_9CHLO</name>